<evidence type="ECO:0000313" key="2">
    <source>
        <dbReference type="Proteomes" id="UP001356080"/>
    </source>
</evidence>
<evidence type="ECO:0000313" key="1">
    <source>
        <dbReference type="EMBL" id="MEF2293140.1"/>
    </source>
</evidence>
<keyword evidence="2" id="KW-1185">Reference proteome</keyword>
<proteinExistence type="predicted"/>
<sequence>MRYTDRITLHKTLGRQYDPSQGKTVVAVDEGVVLPCNLSPVTLEKSAKVFGSVDKKFATARLQRPYKDYADKAVVNDQKYNVLRHIPYKSESVFYLEGVEEWT</sequence>
<gene>
    <name evidence="1" type="ORF">V2W34_14155</name>
</gene>
<reference evidence="1 2" key="1">
    <citation type="submission" date="2024-01" db="EMBL/GenBank/DDBJ databases">
        <title>Survival strategy associated with biotechnological potential of Virgibacillus dokdonensis T4.6 isolated from salt-fermented shrimp paste.</title>
        <authorList>
            <person name="Doan T.V."/>
            <person name="Quach N.T."/>
            <person name="Phi Q.-T."/>
        </authorList>
    </citation>
    <scope>NUCLEOTIDE SEQUENCE [LARGE SCALE GENOMIC DNA]</scope>
    <source>
        <strain evidence="1 2">T4.6</strain>
    </source>
</reference>
<name>A0ABU7VHJ0_9BACI</name>
<dbReference type="RefSeq" id="WP_331805689.1">
    <property type="nucleotide sequence ID" value="NZ_JAZHPM010000026.1"/>
</dbReference>
<comment type="caution">
    <text evidence="1">The sequence shown here is derived from an EMBL/GenBank/DDBJ whole genome shotgun (WGS) entry which is preliminary data.</text>
</comment>
<dbReference type="EMBL" id="JAZHPM010000026">
    <property type="protein sequence ID" value="MEF2293140.1"/>
    <property type="molecule type" value="Genomic_DNA"/>
</dbReference>
<organism evidence="1 2">
    <name type="scientific">Virgibacillus dokdonensis</name>
    <dbReference type="NCBI Taxonomy" id="302167"/>
    <lineage>
        <taxon>Bacteria</taxon>
        <taxon>Bacillati</taxon>
        <taxon>Bacillota</taxon>
        <taxon>Bacilli</taxon>
        <taxon>Bacillales</taxon>
        <taxon>Bacillaceae</taxon>
        <taxon>Virgibacillus</taxon>
    </lineage>
</organism>
<protein>
    <submittedName>
        <fullName evidence="1">Uncharacterized protein</fullName>
    </submittedName>
</protein>
<accession>A0ABU7VHJ0</accession>
<dbReference type="Proteomes" id="UP001356080">
    <property type="component" value="Unassembled WGS sequence"/>
</dbReference>